<accession>A0A914XWZ5</accession>
<evidence type="ECO:0000313" key="3">
    <source>
        <dbReference type="WBParaSite" id="PSU_v2.g11736.t1"/>
    </source>
</evidence>
<organism evidence="2 3">
    <name type="scientific">Panagrolaimus superbus</name>
    <dbReference type="NCBI Taxonomy" id="310955"/>
    <lineage>
        <taxon>Eukaryota</taxon>
        <taxon>Metazoa</taxon>
        <taxon>Ecdysozoa</taxon>
        <taxon>Nematoda</taxon>
        <taxon>Chromadorea</taxon>
        <taxon>Rhabditida</taxon>
        <taxon>Tylenchina</taxon>
        <taxon>Panagrolaimomorpha</taxon>
        <taxon>Panagrolaimoidea</taxon>
        <taxon>Panagrolaimidae</taxon>
        <taxon>Panagrolaimus</taxon>
    </lineage>
</organism>
<name>A0A914XWZ5_9BILA</name>
<sequence>MFYSSIHKVTVTSTTLSNSRPSVLKSAIISSKPKHYSTRSQPYPPTTTINCINNNNNNNSNISSNLSKINLINKYELRPRKTLISPSRYDPSSPINTISTHSPSSINITKSSSILPRYSPTSRTPTKR</sequence>
<proteinExistence type="predicted"/>
<feature type="compositionally biased region" description="Polar residues" evidence="1">
    <location>
        <begin position="119"/>
        <end position="128"/>
    </location>
</feature>
<feature type="compositionally biased region" description="Low complexity" evidence="1">
    <location>
        <begin position="102"/>
        <end position="114"/>
    </location>
</feature>
<evidence type="ECO:0000313" key="2">
    <source>
        <dbReference type="Proteomes" id="UP000887577"/>
    </source>
</evidence>
<dbReference type="WBParaSite" id="PSU_v2.g11736.t1">
    <property type="protein sequence ID" value="PSU_v2.g11736.t1"/>
    <property type="gene ID" value="PSU_v2.g11736"/>
</dbReference>
<protein>
    <submittedName>
        <fullName evidence="3">Uncharacterized protein</fullName>
    </submittedName>
</protein>
<dbReference type="AlphaFoldDB" id="A0A914XWZ5"/>
<feature type="region of interest" description="Disordered" evidence="1">
    <location>
        <begin position="83"/>
        <end position="128"/>
    </location>
</feature>
<evidence type="ECO:0000256" key="1">
    <source>
        <dbReference type="SAM" id="MobiDB-lite"/>
    </source>
</evidence>
<reference evidence="3" key="1">
    <citation type="submission" date="2022-11" db="UniProtKB">
        <authorList>
            <consortium name="WormBaseParasite"/>
        </authorList>
    </citation>
    <scope>IDENTIFICATION</scope>
</reference>
<dbReference type="Proteomes" id="UP000887577">
    <property type="component" value="Unplaced"/>
</dbReference>
<keyword evidence="2" id="KW-1185">Reference proteome</keyword>